<dbReference type="EMBL" id="JWIN03000005">
    <property type="protein sequence ID" value="KAB1278929.1"/>
    <property type="molecule type" value="Genomic_DNA"/>
</dbReference>
<protein>
    <submittedName>
        <fullName evidence="1">Lysine-specific demethylase 3A</fullName>
    </submittedName>
</protein>
<keyword evidence="1" id="KW-0808">Transferase</keyword>
<name>A0A5N4E6Z5_CAMDR</name>
<evidence type="ECO:0000313" key="1">
    <source>
        <dbReference type="EMBL" id="KAB1278929.1"/>
    </source>
</evidence>
<dbReference type="GO" id="GO:0008168">
    <property type="term" value="F:methyltransferase activity"/>
    <property type="evidence" value="ECO:0007669"/>
    <property type="project" value="UniProtKB-KW"/>
</dbReference>
<comment type="caution">
    <text evidence="1">The sequence shown here is derived from an EMBL/GenBank/DDBJ whole genome shotgun (WGS) entry which is preliminary data.</text>
</comment>
<proteinExistence type="predicted"/>
<dbReference type="GO" id="GO:0032259">
    <property type="term" value="P:methylation"/>
    <property type="evidence" value="ECO:0007669"/>
    <property type="project" value="UniProtKB-KW"/>
</dbReference>
<keyword evidence="1" id="KW-0489">Methyltransferase</keyword>
<sequence>MMPSRFDDLMANIPLLEYTANVRVCVGIPKGQSDQEILKIVQDGNSHEFTIKQFIGRKEKSGAPGKYMLVKR</sequence>
<gene>
    <name evidence="1" type="ORF">Cadr_000007095</name>
</gene>
<accession>A0A5N4E6Z5</accession>
<dbReference type="AlphaFoldDB" id="A0A5N4E6Z5"/>
<keyword evidence="2" id="KW-1185">Reference proteome</keyword>
<dbReference type="Proteomes" id="UP000299084">
    <property type="component" value="Unassembled WGS sequence"/>
</dbReference>
<organism evidence="1 2">
    <name type="scientific">Camelus dromedarius</name>
    <name type="common">Dromedary</name>
    <name type="synonym">Arabian camel</name>
    <dbReference type="NCBI Taxonomy" id="9838"/>
    <lineage>
        <taxon>Eukaryota</taxon>
        <taxon>Metazoa</taxon>
        <taxon>Chordata</taxon>
        <taxon>Craniata</taxon>
        <taxon>Vertebrata</taxon>
        <taxon>Euteleostomi</taxon>
        <taxon>Mammalia</taxon>
        <taxon>Eutheria</taxon>
        <taxon>Laurasiatheria</taxon>
        <taxon>Artiodactyla</taxon>
        <taxon>Tylopoda</taxon>
        <taxon>Camelidae</taxon>
        <taxon>Camelus</taxon>
    </lineage>
</organism>
<reference evidence="1 2" key="1">
    <citation type="journal article" date="2019" name="Mol. Ecol. Resour.">
        <title>Improving Illumina assemblies with Hi-C and long reads: an example with the North African dromedary.</title>
        <authorList>
            <person name="Elbers J.P."/>
            <person name="Rogers M.F."/>
            <person name="Perelman P.L."/>
            <person name="Proskuryakova A.A."/>
            <person name="Serdyukova N.A."/>
            <person name="Johnson W.E."/>
            <person name="Horin P."/>
            <person name="Corander J."/>
            <person name="Murphy D."/>
            <person name="Burger P.A."/>
        </authorList>
    </citation>
    <scope>NUCLEOTIDE SEQUENCE [LARGE SCALE GENOMIC DNA]</scope>
    <source>
        <strain evidence="1">Drom800</strain>
        <tissue evidence="1">Blood</tissue>
    </source>
</reference>
<evidence type="ECO:0000313" key="2">
    <source>
        <dbReference type="Proteomes" id="UP000299084"/>
    </source>
</evidence>